<dbReference type="eggNOG" id="ENOG50302BR">
    <property type="taxonomic scope" value="Bacteria"/>
</dbReference>
<accession>W4QUD1</accession>
<dbReference type="RefSeq" id="WP_035665217.1">
    <property type="nucleotide sequence ID" value="NZ_BAUV01000022.1"/>
</dbReference>
<dbReference type="EMBL" id="BAUV01000022">
    <property type="protein sequence ID" value="GAE35696.1"/>
    <property type="molecule type" value="Genomic_DNA"/>
</dbReference>
<protein>
    <submittedName>
        <fullName evidence="1">Uncharacterized protein</fullName>
    </submittedName>
</protein>
<dbReference type="Proteomes" id="UP000018896">
    <property type="component" value="Unassembled WGS sequence"/>
</dbReference>
<dbReference type="OrthoDB" id="2113051at2"/>
<keyword evidence="2" id="KW-1185">Reference proteome</keyword>
<evidence type="ECO:0000313" key="2">
    <source>
        <dbReference type="Proteomes" id="UP000018896"/>
    </source>
</evidence>
<proteinExistence type="predicted"/>
<comment type="caution">
    <text evidence="1">The sequence shown here is derived from an EMBL/GenBank/DDBJ whole genome shotgun (WGS) entry which is preliminary data.</text>
</comment>
<organism evidence="1 2">
    <name type="scientific">Halalkalibacter akibai (strain ATCC 43226 / DSM 21942 / CIP 109018 / JCM 9157 / 1139)</name>
    <name type="common">Bacillus akibai</name>
    <dbReference type="NCBI Taxonomy" id="1236973"/>
    <lineage>
        <taxon>Bacteria</taxon>
        <taxon>Bacillati</taxon>
        <taxon>Bacillota</taxon>
        <taxon>Bacilli</taxon>
        <taxon>Bacillales</taxon>
        <taxon>Bacillaceae</taxon>
        <taxon>Halalkalibacter</taxon>
    </lineage>
</organism>
<gene>
    <name evidence="1" type="ORF">JCM9157_2814</name>
</gene>
<name>W4QUD1_HALA3</name>
<sequence length="215" mass="24608">MDKEKATQITHAAIRGTLGAVSGGILAEVFNLVIADPASKRRDNALSEITERILNLEKKDMNLDELAENDEFISVVMKAYNIYLRTHQKEKRLALLNAVENTPILDIDESIKQMYLNYIDEFNEWHLEILHLLDNPTKYLREDQFPYMGGLEQILVIAFPELKDKAEFYKQVTRDLYDRGLMNTDGLGGTMTGQGLKASRTTNFGKEFISYITLR</sequence>
<reference evidence="1 2" key="1">
    <citation type="journal article" date="2014" name="Genome Announc.">
        <title>Draft Genome Sequences of Three Alkaliphilic Bacillus Strains, Bacillus wakoensis JCM 9140T, Bacillus akibai JCM 9157T, and Bacillus hemicellulosilyticus JCM 9152T.</title>
        <authorList>
            <person name="Yuki M."/>
            <person name="Oshima K."/>
            <person name="Suda W."/>
            <person name="Oshida Y."/>
            <person name="Kitamura K."/>
            <person name="Iida T."/>
            <person name="Hattori M."/>
            <person name="Ohkuma M."/>
        </authorList>
    </citation>
    <scope>NUCLEOTIDE SEQUENCE [LARGE SCALE GENOMIC DNA]</scope>
    <source>
        <strain evidence="1 2">JCM 9157</strain>
    </source>
</reference>
<dbReference type="AlphaFoldDB" id="W4QUD1"/>
<evidence type="ECO:0000313" key="1">
    <source>
        <dbReference type="EMBL" id="GAE35696.1"/>
    </source>
</evidence>